<sequence length="191" mass="21594">MKPFQSCAWPEDPVPPPFAGCRRCELAGHGGRMIWGEGNPGASVLVLLDNPGAREDKEGEAFVCGTRETLQEAAHRVGLGPDELYVTYLLKRRPARAYNKEAARQACRLHLEHQLAVPGRRYVLCLGNVSVQEFFRNPEAEVKALRGSWHTVDGLETLVSYHPLAVRRRPVLRRLFDEDWERLAARLAERE</sequence>
<evidence type="ECO:0000256" key="7">
    <source>
        <dbReference type="ARBA" id="ARBA00023204"/>
    </source>
</evidence>
<dbReference type="InterPro" id="IPR036895">
    <property type="entry name" value="Uracil-DNA_glycosylase-like_sf"/>
</dbReference>
<dbReference type="KEGG" id="paun:MJA45_25460"/>
<name>A0AA96LD87_9BACL</name>
<organism evidence="9 10">
    <name type="scientific">Paenibacillus aurantius</name>
    <dbReference type="NCBI Taxonomy" id="2918900"/>
    <lineage>
        <taxon>Bacteria</taxon>
        <taxon>Bacillati</taxon>
        <taxon>Bacillota</taxon>
        <taxon>Bacilli</taxon>
        <taxon>Bacillales</taxon>
        <taxon>Paenibacillaceae</taxon>
        <taxon>Paenibacillus</taxon>
    </lineage>
</organism>
<keyword evidence="10" id="KW-1185">Reference proteome</keyword>
<gene>
    <name evidence="9" type="ORF">MJA45_25460</name>
</gene>
<evidence type="ECO:0000313" key="10">
    <source>
        <dbReference type="Proteomes" id="UP001305702"/>
    </source>
</evidence>
<dbReference type="InterPro" id="IPR005122">
    <property type="entry name" value="Uracil-DNA_glycosylase-like"/>
</dbReference>
<evidence type="ECO:0000313" key="9">
    <source>
        <dbReference type="EMBL" id="WNQ10923.1"/>
    </source>
</evidence>
<dbReference type="SUPFAM" id="SSF52141">
    <property type="entry name" value="Uracil-DNA glycosylase-like"/>
    <property type="match status" value="1"/>
</dbReference>
<dbReference type="PANTHER" id="PTHR33693:SF1">
    <property type="entry name" value="TYPE-4 URACIL-DNA GLYCOSYLASE"/>
    <property type="match status" value="1"/>
</dbReference>
<dbReference type="InterPro" id="IPR051536">
    <property type="entry name" value="UDG_Type-4/5"/>
</dbReference>
<keyword evidence="9" id="KW-0238">DNA-binding</keyword>
<keyword evidence="6" id="KW-0411">Iron-sulfur</keyword>
<dbReference type="RefSeq" id="WP_315604699.1">
    <property type="nucleotide sequence ID" value="NZ_CP130318.1"/>
</dbReference>
<dbReference type="EC" id="3.2.2.27" evidence="9"/>
<keyword evidence="2" id="KW-0479">Metal-binding</keyword>
<dbReference type="EMBL" id="CP130318">
    <property type="protein sequence ID" value="WNQ10923.1"/>
    <property type="molecule type" value="Genomic_DNA"/>
</dbReference>
<dbReference type="GO" id="GO:0003677">
    <property type="term" value="F:DNA binding"/>
    <property type="evidence" value="ECO:0007669"/>
    <property type="project" value="UniProtKB-KW"/>
</dbReference>
<keyword evidence="7" id="KW-0234">DNA repair</keyword>
<protein>
    <submittedName>
        <fullName evidence="9">Uracil-DNA glycosylase</fullName>
        <ecNumber evidence="9">3.2.2.27</ecNumber>
    </submittedName>
</protein>
<keyword evidence="9" id="KW-0326">Glycosidase</keyword>
<keyword evidence="5" id="KW-0408">Iron</keyword>
<reference evidence="9 10" key="1">
    <citation type="submission" date="2022-02" db="EMBL/GenBank/DDBJ databases">
        <title>Paenibacillus sp. MBLB1776 Whole Genome Shotgun Sequencing.</title>
        <authorList>
            <person name="Hwang C.Y."/>
            <person name="Cho E.-S."/>
            <person name="Seo M.-J."/>
        </authorList>
    </citation>
    <scope>NUCLEOTIDE SEQUENCE [LARGE SCALE GENOMIC DNA]</scope>
    <source>
        <strain evidence="9 10">MBLB1776</strain>
    </source>
</reference>
<dbReference type="AlphaFoldDB" id="A0AA96LD87"/>
<keyword evidence="4 9" id="KW-0378">Hydrolase</keyword>
<evidence type="ECO:0000256" key="1">
    <source>
        <dbReference type="ARBA" id="ARBA00022485"/>
    </source>
</evidence>
<accession>A0AA96LD87</accession>
<dbReference type="Proteomes" id="UP001305702">
    <property type="component" value="Chromosome"/>
</dbReference>
<proteinExistence type="predicted"/>
<dbReference type="GO" id="GO:0006281">
    <property type="term" value="P:DNA repair"/>
    <property type="evidence" value="ECO:0007669"/>
    <property type="project" value="UniProtKB-KW"/>
</dbReference>
<dbReference type="GO" id="GO:0004844">
    <property type="term" value="F:uracil DNA N-glycosylase activity"/>
    <property type="evidence" value="ECO:0007669"/>
    <property type="project" value="UniProtKB-EC"/>
</dbReference>
<evidence type="ECO:0000256" key="2">
    <source>
        <dbReference type="ARBA" id="ARBA00022723"/>
    </source>
</evidence>
<evidence type="ECO:0000256" key="4">
    <source>
        <dbReference type="ARBA" id="ARBA00022801"/>
    </source>
</evidence>
<dbReference type="GO" id="GO:0051539">
    <property type="term" value="F:4 iron, 4 sulfur cluster binding"/>
    <property type="evidence" value="ECO:0007669"/>
    <property type="project" value="UniProtKB-KW"/>
</dbReference>
<dbReference type="CDD" id="cd10030">
    <property type="entry name" value="UDG-F4_TTUDGA_SPO1dp_like"/>
    <property type="match status" value="1"/>
</dbReference>
<feature type="domain" description="Uracil-DNA glycosylase-like" evidence="8">
    <location>
        <begin position="35"/>
        <end position="181"/>
    </location>
</feature>
<dbReference type="Gene3D" id="3.40.470.10">
    <property type="entry name" value="Uracil-DNA glycosylase-like domain"/>
    <property type="match status" value="1"/>
</dbReference>
<evidence type="ECO:0000259" key="8">
    <source>
        <dbReference type="SMART" id="SM00986"/>
    </source>
</evidence>
<keyword evidence="1" id="KW-0004">4Fe-4S</keyword>
<evidence type="ECO:0000256" key="5">
    <source>
        <dbReference type="ARBA" id="ARBA00023004"/>
    </source>
</evidence>
<evidence type="ECO:0000256" key="6">
    <source>
        <dbReference type="ARBA" id="ARBA00023014"/>
    </source>
</evidence>
<dbReference type="SMART" id="SM00986">
    <property type="entry name" value="UDG"/>
    <property type="match status" value="1"/>
</dbReference>
<keyword evidence="3" id="KW-0227">DNA damage</keyword>
<dbReference type="PANTHER" id="PTHR33693">
    <property type="entry name" value="TYPE-5 URACIL-DNA GLYCOSYLASE"/>
    <property type="match status" value="1"/>
</dbReference>
<evidence type="ECO:0000256" key="3">
    <source>
        <dbReference type="ARBA" id="ARBA00022763"/>
    </source>
</evidence>
<dbReference type="Pfam" id="PF03167">
    <property type="entry name" value="UDG"/>
    <property type="match status" value="1"/>
</dbReference>
<dbReference type="GO" id="GO:0046872">
    <property type="term" value="F:metal ion binding"/>
    <property type="evidence" value="ECO:0007669"/>
    <property type="project" value="UniProtKB-KW"/>
</dbReference>
<dbReference type="SMART" id="SM00987">
    <property type="entry name" value="UreE_C"/>
    <property type="match status" value="1"/>
</dbReference>